<evidence type="ECO:0000313" key="4">
    <source>
        <dbReference type="EMBL" id="GBF06128.1"/>
    </source>
</evidence>
<dbReference type="AlphaFoldDB" id="A0A2I9DIM8"/>
<evidence type="ECO:0000256" key="2">
    <source>
        <dbReference type="ARBA" id="ARBA00023125"/>
    </source>
</evidence>
<accession>A0A2I9DIM8</accession>
<sequence>MAQKNEKLKKAKTQTLLDDATLAAAGQGDPAVNAPVTKTGARDVGRLGKANLAEHVAKNTSLSKGQANLAVDAMIGAVVEALRQGQSVGLPGLGTLSVRETAARSGVRPGTSERIQIPAGRKVAFKAATTLRGSLGGGSGEGA</sequence>
<evidence type="ECO:0000313" key="5">
    <source>
        <dbReference type="Proteomes" id="UP000236569"/>
    </source>
</evidence>
<dbReference type="InterPro" id="IPR010992">
    <property type="entry name" value="IHF-like_DNA-bd_dom_sf"/>
</dbReference>
<keyword evidence="5" id="KW-1185">Reference proteome</keyword>
<dbReference type="EMBL" id="BFAG01000007">
    <property type="protein sequence ID" value="GBF06128.1"/>
    <property type="molecule type" value="Genomic_DNA"/>
</dbReference>
<dbReference type="GO" id="GO:0005829">
    <property type="term" value="C:cytosol"/>
    <property type="evidence" value="ECO:0007669"/>
    <property type="project" value="TreeGrafter"/>
</dbReference>
<dbReference type="GO" id="GO:0030261">
    <property type="term" value="P:chromosome condensation"/>
    <property type="evidence" value="ECO:0007669"/>
    <property type="project" value="UniProtKB-KW"/>
</dbReference>
<evidence type="ECO:0000256" key="3">
    <source>
        <dbReference type="RuleBase" id="RU003939"/>
    </source>
</evidence>
<dbReference type="CDD" id="cd13831">
    <property type="entry name" value="HU"/>
    <property type="match status" value="1"/>
</dbReference>
<gene>
    <name evidence="4" type="ORF">DAERI_070126</name>
</gene>
<evidence type="ECO:0000256" key="1">
    <source>
        <dbReference type="ARBA" id="ARBA00023067"/>
    </source>
</evidence>
<dbReference type="Pfam" id="PF00216">
    <property type="entry name" value="Bac_DNA_binding"/>
    <property type="match status" value="1"/>
</dbReference>
<name>A0A2I9DIM8_9DEIO</name>
<dbReference type="PANTHER" id="PTHR33175">
    <property type="entry name" value="DNA-BINDING PROTEIN HU"/>
    <property type="match status" value="1"/>
</dbReference>
<dbReference type="PANTHER" id="PTHR33175:SF3">
    <property type="entry name" value="DNA-BINDING PROTEIN HU-BETA"/>
    <property type="match status" value="1"/>
</dbReference>
<keyword evidence="1" id="KW-0226">DNA condensation</keyword>
<dbReference type="RefSeq" id="WP_103129522.1">
    <property type="nucleotide sequence ID" value="NZ_BFAG01000007.1"/>
</dbReference>
<dbReference type="GO" id="GO:0003677">
    <property type="term" value="F:DNA binding"/>
    <property type="evidence" value="ECO:0007669"/>
    <property type="project" value="UniProtKB-KW"/>
</dbReference>
<keyword evidence="2 4" id="KW-0238">DNA-binding</keyword>
<protein>
    <submittedName>
        <fullName evidence="4">Histone-like protein DNA-binding protein</fullName>
    </submittedName>
</protein>
<dbReference type="SUPFAM" id="SSF47729">
    <property type="entry name" value="IHF-like DNA-binding proteins"/>
    <property type="match status" value="1"/>
</dbReference>
<comment type="caution">
    <text evidence="4">The sequence shown here is derived from an EMBL/GenBank/DDBJ whole genome shotgun (WGS) entry which is preliminary data.</text>
</comment>
<dbReference type="Gene3D" id="4.10.520.10">
    <property type="entry name" value="IHF-like DNA-binding proteins"/>
    <property type="match status" value="1"/>
</dbReference>
<dbReference type="GO" id="GO:0030527">
    <property type="term" value="F:structural constituent of chromatin"/>
    <property type="evidence" value="ECO:0007669"/>
    <property type="project" value="InterPro"/>
</dbReference>
<reference evidence="5" key="1">
    <citation type="submission" date="2018-01" db="EMBL/GenBank/DDBJ databases">
        <title>Draft Genome Sequence of the Radioresistant Bacterium Deinococcus aerius TR0125, Isolated from the Higher Atmosphere above Japan.</title>
        <authorList>
            <person name="Satoh K."/>
            <person name="Arai H."/>
            <person name="Sanzen T."/>
            <person name="Kawaguchi Y."/>
            <person name="Hayashi H."/>
            <person name="Yokobori S."/>
            <person name="Yamagishi A."/>
            <person name="Oono Y."/>
            <person name="Narumi I."/>
        </authorList>
    </citation>
    <scope>NUCLEOTIDE SEQUENCE [LARGE SCALE GENOMIC DNA]</scope>
    <source>
        <strain evidence="5">TR0125</strain>
    </source>
</reference>
<comment type="similarity">
    <text evidence="3">Belongs to the bacterial histone-like protein family.</text>
</comment>
<proteinExistence type="inferred from homology"/>
<dbReference type="Proteomes" id="UP000236569">
    <property type="component" value="Unassembled WGS sequence"/>
</dbReference>
<dbReference type="SMART" id="SM00411">
    <property type="entry name" value="BHL"/>
    <property type="match status" value="1"/>
</dbReference>
<organism evidence="4 5">
    <name type="scientific">Deinococcus aerius</name>
    <dbReference type="NCBI Taxonomy" id="200253"/>
    <lineage>
        <taxon>Bacteria</taxon>
        <taxon>Thermotogati</taxon>
        <taxon>Deinococcota</taxon>
        <taxon>Deinococci</taxon>
        <taxon>Deinococcales</taxon>
        <taxon>Deinococcaceae</taxon>
        <taxon>Deinococcus</taxon>
    </lineage>
</organism>
<dbReference type="InterPro" id="IPR000119">
    <property type="entry name" value="Hist_DNA-bd"/>
</dbReference>
<dbReference type="OrthoDB" id="72402at2"/>